<dbReference type="EMBL" id="JARKIF010000006">
    <property type="protein sequence ID" value="KAJ7636398.1"/>
    <property type="molecule type" value="Genomic_DNA"/>
</dbReference>
<evidence type="ECO:0000313" key="2">
    <source>
        <dbReference type="Proteomes" id="UP001221142"/>
    </source>
</evidence>
<evidence type="ECO:0000313" key="1">
    <source>
        <dbReference type="EMBL" id="KAJ7636398.1"/>
    </source>
</evidence>
<dbReference type="AlphaFoldDB" id="A0AAD7C159"/>
<gene>
    <name evidence="1" type="ORF">FB45DRAFT_1055825</name>
</gene>
<sequence>MPPQELIDAIVDFVPDKPSLEACAISARAFVAPAQRRLFQRLELPRRDPFDPTSFERSQKHLQRAATMFYSSSPHLADFVLDLEIADGNSDCGPMLTLLRSLHKVRRLRFRGTLEFDYSDVFYSGLIDFIRQPSMQTIVLDVRTDGASALFTAALKFCRNICVNLRTYEDGHDIVPGNIQEHADEGADVPQPIENLIMARSSGMSARLLRPELKKHLRRVQRADIYRPDETLLASLASSCSALTTVAIQHWVPPSTGTAWLSSLRFPTVTLFELSLPMDGMWHIRLAEVVPQLSSCFPNIAELRLHFSLFVPPSSATNDPRYAELDTPLSDFISDSKRKVNIILRYMGNIEHFPTARFRGYFDGVLPRTRRRGGLAIFHSPKVPTCPDWDPEDDSYGVLPLDRVGRAAGVAVYGEEMDGTGLLAL</sequence>
<keyword evidence="2" id="KW-1185">Reference proteome</keyword>
<dbReference type="Proteomes" id="UP001221142">
    <property type="component" value="Unassembled WGS sequence"/>
</dbReference>
<organism evidence="1 2">
    <name type="scientific">Roridomyces roridus</name>
    <dbReference type="NCBI Taxonomy" id="1738132"/>
    <lineage>
        <taxon>Eukaryota</taxon>
        <taxon>Fungi</taxon>
        <taxon>Dikarya</taxon>
        <taxon>Basidiomycota</taxon>
        <taxon>Agaricomycotina</taxon>
        <taxon>Agaricomycetes</taxon>
        <taxon>Agaricomycetidae</taxon>
        <taxon>Agaricales</taxon>
        <taxon>Marasmiineae</taxon>
        <taxon>Mycenaceae</taxon>
        <taxon>Roridomyces</taxon>
    </lineage>
</organism>
<proteinExistence type="predicted"/>
<name>A0AAD7C159_9AGAR</name>
<comment type="caution">
    <text evidence="1">The sequence shown here is derived from an EMBL/GenBank/DDBJ whole genome shotgun (WGS) entry which is preliminary data.</text>
</comment>
<protein>
    <submittedName>
        <fullName evidence="1">Uncharacterized protein</fullName>
    </submittedName>
</protein>
<accession>A0AAD7C159</accession>
<reference evidence="1" key="1">
    <citation type="submission" date="2023-03" db="EMBL/GenBank/DDBJ databases">
        <title>Massive genome expansion in bonnet fungi (Mycena s.s.) driven by repeated elements and novel gene families across ecological guilds.</title>
        <authorList>
            <consortium name="Lawrence Berkeley National Laboratory"/>
            <person name="Harder C.B."/>
            <person name="Miyauchi S."/>
            <person name="Viragh M."/>
            <person name="Kuo A."/>
            <person name="Thoen E."/>
            <person name="Andreopoulos B."/>
            <person name="Lu D."/>
            <person name="Skrede I."/>
            <person name="Drula E."/>
            <person name="Henrissat B."/>
            <person name="Morin E."/>
            <person name="Kohler A."/>
            <person name="Barry K."/>
            <person name="LaButti K."/>
            <person name="Morin E."/>
            <person name="Salamov A."/>
            <person name="Lipzen A."/>
            <person name="Mereny Z."/>
            <person name="Hegedus B."/>
            <person name="Baldrian P."/>
            <person name="Stursova M."/>
            <person name="Weitz H."/>
            <person name="Taylor A."/>
            <person name="Grigoriev I.V."/>
            <person name="Nagy L.G."/>
            <person name="Martin F."/>
            <person name="Kauserud H."/>
        </authorList>
    </citation>
    <scope>NUCLEOTIDE SEQUENCE</scope>
    <source>
        <strain evidence="1">9284</strain>
    </source>
</reference>